<organism evidence="2">
    <name type="scientific">Escherichia albertii</name>
    <dbReference type="NCBI Taxonomy" id="208962"/>
    <lineage>
        <taxon>Bacteria</taxon>
        <taxon>Pseudomonadati</taxon>
        <taxon>Pseudomonadota</taxon>
        <taxon>Gammaproteobacteria</taxon>
        <taxon>Enterobacterales</taxon>
        <taxon>Enterobacteriaceae</taxon>
        <taxon>Escherichia</taxon>
    </lineage>
</organism>
<feature type="transmembrane region" description="Helical" evidence="1">
    <location>
        <begin position="44"/>
        <end position="64"/>
    </location>
</feature>
<name>A0A5A4U6F5_ESCAL</name>
<feature type="transmembrane region" description="Helical" evidence="1">
    <location>
        <begin position="387"/>
        <end position="405"/>
    </location>
</feature>
<evidence type="ECO:0000256" key="1">
    <source>
        <dbReference type="SAM" id="Phobius"/>
    </source>
</evidence>
<feature type="transmembrane region" description="Helical" evidence="1">
    <location>
        <begin position="153"/>
        <end position="173"/>
    </location>
</feature>
<accession>A0A5A4U6F5</accession>
<feature type="transmembrane region" description="Helical" evidence="1">
    <location>
        <begin position="357"/>
        <end position="380"/>
    </location>
</feature>
<sequence length="436" mass="50366">MNYEDFFALAYNNIVEFFVISIFFLFFFVFTLRGFGAAGIIDPFHFIFSFVFSTSYAVIIILYINNEIELFYLVLLTLYSISFLFPIYFFRNRRKDLVSKYIYGFFSSINTSHYVTRIFILLYFIILIPLIYVKGFSLFTSTNRFEDNSGIGGLARFYDIIWLFVAGSFILYYKRILLYGGTIRKTILFFPFLAFFILNMLVIGSKSELVQYVLFYYLIISAYGYKFKLSIAKLTILGGLSLCFALIVLFFNFKMEGDGDFSNIINESFLRLLDRIMSNGDMYYLGLPHNVIEKIKTNNVLIDFFAPVLSSKLISHLAGYDVYTYDIGKQILLFHYPFYDIAGGPVEHFDLFGYKHFGIIGGIMFSAFLGMGVVILRNLVFLSRGNVFMTIVTCSIYFKMLAVILKPSILFAFMFDFLSVYISVGVISILLVGKRS</sequence>
<proteinExistence type="predicted"/>
<feature type="transmembrane region" description="Helical" evidence="1">
    <location>
        <begin position="185"/>
        <end position="203"/>
    </location>
</feature>
<feature type="transmembrane region" description="Helical" evidence="1">
    <location>
        <begin position="209"/>
        <end position="227"/>
    </location>
</feature>
<feature type="transmembrane region" description="Helical" evidence="1">
    <location>
        <begin position="70"/>
        <end position="90"/>
    </location>
</feature>
<dbReference type="EMBL" id="LC494332">
    <property type="protein sequence ID" value="BBM62716.1"/>
    <property type="molecule type" value="Genomic_DNA"/>
</dbReference>
<feature type="transmembrane region" description="Helical" evidence="1">
    <location>
        <begin position="114"/>
        <end position="133"/>
    </location>
</feature>
<keyword evidence="1" id="KW-1133">Transmembrane helix</keyword>
<feature type="transmembrane region" description="Helical" evidence="1">
    <location>
        <begin position="6"/>
        <end position="32"/>
    </location>
</feature>
<feature type="transmembrane region" description="Helical" evidence="1">
    <location>
        <begin position="234"/>
        <end position="253"/>
    </location>
</feature>
<keyword evidence="1" id="KW-0812">Transmembrane</keyword>
<protein>
    <submittedName>
        <fullName evidence="2">O-antigen polymerase</fullName>
    </submittedName>
</protein>
<dbReference type="RefSeq" id="WP_161525723.1">
    <property type="nucleotide sequence ID" value="NZ_BEZV01000104.1"/>
</dbReference>
<dbReference type="AlphaFoldDB" id="A0A5A4U6F5"/>
<keyword evidence="1" id="KW-0472">Membrane</keyword>
<feature type="transmembrane region" description="Helical" evidence="1">
    <location>
        <begin position="411"/>
        <end position="432"/>
    </location>
</feature>
<gene>
    <name evidence="2" type="primary">wzy</name>
</gene>
<evidence type="ECO:0000313" key="2">
    <source>
        <dbReference type="EMBL" id="BBM62716.1"/>
    </source>
</evidence>
<reference evidence="2" key="1">
    <citation type="submission" date="2019-07" db="EMBL/GenBank/DDBJ databases">
        <title>Overview of O-antigen diversity of Escherichia albertii, an emerging enteropathogen; genetic structure, serology, and development of O-genotyping method.</title>
        <authorList>
            <person name="Ooka T."/>
            <person name="Seto K."/>
            <person name="Ogura Y."/>
            <person name="Iguchi A."/>
            <person name="Imura N."/>
            <person name="Honda M."/>
            <person name="Etoh Y."/>
            <person name="Ikeda T."/>
            <person name="Sugitani W."/>
            <person name="Konno T."/>
            <person name="Kawano K."/>
            <person name="Kudo Y."/>
            <person name="Murakami K."/>
            <person name="Hayashi T."/>
            <person name="Nishi J."/>
        </authorList>
    </citation>
    <scope>NUCLEOTIDE SEQUENCE</scope>
    <source>
        <strain evidence="2">13S38</strain>
    </source>
</reference>